<feature type="domain" description="FAD-binding" evidence="4">
    <location>
        <begin position="9"/>
        <end position="371"/>
    </location>
</feature>
<dbReference type="SUPFAM" id="SSF51905">
    <property type="entry name" value="FAD/NAD(P)-binding domain"/>
    <property type="match status" value="1"/>
</dbReference>
<organism evidence="5 6">
    <name type="scientific">Paenibacillus lautus</name>
    <name type="common">Bacillus lautus</name>
    <dbReference type="NCBI Taxonomy" id="1401"/>
    <lineage>
        <taxon>Bacteria</taxon>
        <taxon>Bacillati</taxon>
        <taxon>Bacillota</taxon>
        <taxon>Bacilli</taxon>
        <taxon>Bacillales</taxon>
        <taxon>Paenibacillaceae</taxon>
        <taxon>Paenibacillus</taxon>
    </lineage>
</organism>
<dbReference type="GO" id="GO:0016709">
    <property type="term" value="F:oxidoreductase activity, acting on paired donors, with incorporation or reduction of molecular oxygen, NAD(P)H as one donor, and incorporation of one atom of oxygen"/>
    <property type="evidence" value="ECO:0007669"/>
    <property type="project" value="UniProtKB-ARBA"/>
</dbReference>
<dbReference type="Pfam" id="PF01494">
    <property type="entry name" value="FAD_binding_3"/>
    <property type="match status" value="1"/>
</dbReference>
<proteinExistence type="predicted"/>
<accession>A0A1R1AU45</accession>
<protein>
    <submittedName>
        <fullName evidence="5">FAD-binding protein</fullName>
    </submittedName>
</protein>
<dbReference type="OrthoDB" id="9766816at2"/>
<dbReference type="InterPro" id="IPR036188">
    <property type="entry name" value="FAD/NAD-bd_sf"/>
</dbReference>
<dbReference type="InterPro" id="IPR050641">
    <property type="entry name" value="RIFMO-like"/>
</dbReference>
<dbReference type="GO" id="GO:0071949">
    <property type="term" value="F:FAD binding"/>
    <property type="evidence" value="ECO:0007669"/>
    <property type="project" value="InterPro"/>
</dbReference>
<dbReference type="Gene3D" id="3.50.50.60">
    <property type="entry name" value="FAD/NAD(P)-binding domain"/>
    <property type="match status" value="1"/>
</dbReference>
<dbReference type="STRING" id="1401.BK123_27370"/>
<evidence type="ECO:0000313" key="6">
    <source>
        <dbReference type="Proteomes" id="UP000187074"/>
    </source>
</evidence>
<dbReference type="Pfam" id="PF21274">
    <property type="entry name" value="Rng_hyd_C"/>
    <property type="match status" value="1"/>
</dbReference>
<evidence type="ECO:0000256" key="1">
    <source>
        <dbReference type="ARBA" id="ARBA00001974"/>
    </source>
</evidence>
<dbReference type="RefSeq" id="WP_076325514.1">
    <property type="nucleotide sequence ID" value="NZ_JBCMXI010000003.1"/>
</dbReference>
<dbReference type="Proteomes" id="UP000187074">
    <property type="component" value="Unassembled WGS sequence"/>
</dbReference>
<dbReference type="PANTHER" id="PTHR43004:SF19">
    <property type="entry name" value="BINDING MONOOXYGENASE, PUTATIVE (JCVI)-RELATED"/>
    <property type="match status" value="1"/>
</dbReference>
<dbReference type="Gene3D" id="3.40.30.120">
    <property type="match status" value="1"/>
</dbReference>
<evidence type="ECO:0000256" key="2">
    <source>
        <dbReference type="ARBA" id="ARBA00022630"/>
    </source>
</evidence>
<dbReference type="PRINTS" id="PR00420">
    <property type="entry name" value="RNGMNOXGNASE"/>
</dbReference>
<comment type="cofactor">
    <cofactor evidence="1">
        <name>FAD</name>
        <dbReference type="ChEBI" id="CHEBI:57692"/>
    </cofactor>
</comment>
<reference evidence="5 6" key="1">
    <citation type="submission" date="2016-11" db="EMBL/GenBank/DDBJ databases">
        <title>Paenibacillus species isolates.</title>
        <authorList>
            <person name="Beno S.M."/>
        </authorList>
    </citation>
    <scope>NUCLEOTIDE SEQUENCE [LARGE SCALE GENOMIC DNA]</scope>
    <source>
        <strain evidence="5 6">FSL F4-0100</strain>
    </source>
</reference>
<name>A0A1R1AU45_PAELA</name>
<dbReference type="AlphaFoldDB" id="A0A1R1AU45"/>
<sequence length="550" mass="61098">MMSKKITNVPVLIVGGGLAGLSAALFLSRHSVPYVLIERHQKTNIHPRARGLNFRTMELYREVGLDEAIDEVGAQLAKGKGWYTAHTLREAELDPEKMDIPKILPESVKSYFATLKKISPASSVRATQNVVEPILLEAARERGGDLRFHTELTALEQNEDHVKATVLNRTTGVEETIVADYMIAADGAKSPLRQMVNIKMTEMNSHGHIINIYFEADLEHFVKGREFSACNITRTGAEGVLLAINNRDRWCYHVSYDFEGGETAANFTEERCKEIIQKAIDLPDLQVKILSVLPWEAAERVAEQFQQDRVFLIGDAVHLMPPTGGYGANTGVQDAHNLAWKLAAVVNKVAGPELLKTYEAERRPVALMTVSEAGRVADTGVFSAMKKQTEKRTSPFDDLIVSVGYHYESKAILEQDAASSSLEHFELKGQPGTRTPHIWGEYQGRERSTLDLLGLGFVLFAGEKAEGWKDAAKHVSGKFGVKINTYSVGQNGDFIDKDLGWQNAYQATEKSVVLVRPDGFVCWRCDDQIEQPTLTLEEVFAQLLGKEKSL</sequence>
<dbReference type="EMBL" id="MRTF01000011">
    <property type="protein sequence ID" value="OME89097.1"/>
    <property type="molecule type" value="Genomic_DNA"/>
</dbReference>
<dbReference type="Gene3D" id="3.30.9.10">
    <property type="entry name" value="D-Amino Acid Oxidase, subunit A, domain 2"/>
    <property type="match status" value="1"/>
</dbReference>
<keyword evidence="2" id="KW-0285">Flavoprotein</keyword>
<dbReference type="InterPro" id="IPR002938">
    <property type="entry name" value="FAD-bd"/>
</dbReference>
<dbReference type="PANTHER" id="PTHR43004">
    <property type="entry name" value="TRK SYSTEM POTASSIUM UPTAKE PROTEIN"/>
    <property type="match status" value="1"/>
</dbReference>
<evidence type="ECO:0000259" key="4">
    <source>
        <dbReference type="Pfam" id="PF01494"/>
    </source>
</evidence>
<evidence type="ECO:0000313" key="5">
    <source>
        <dbReference type="EMBL" id="OME89097.1"/>
    </source>
</evidence>
<keyword evidence="3" id="KW-0274">FAD</keyword>
<comment type="caution">
    <text evidence="5">The sequence shown here is derived from an EMBL/GenBank/DDBJ whole genome shotgun (WGS) entry which is preliminary data.</text>
</comment>
<gene>
    <name evidence="5" type="ORF">BK123_27370</name>
</gene>
<evidence type="ECO:0000256" key="3">
    <source>
        <dbReference type="ARBA" id="ARBA00022827"/>
    </source>
</evidence>